<dbReference type="KEGG" id="ccl:Clocl_0435"/>
<reference evidence="3" key="1">
    <citation type="submission" date="2011-12" db="EMBL/GenBank/DDBJ databases">
        <title>Complete sequence of Clostridium clariflavum DSM 19732.</title>
        <authorList>
            <consortium name="US DOE Joint Genome Institute"/>
            <person name="Lucas S."/>
            <person name="Han J."/>
            <person name="Lapidus A."/>
            <person name="Cheng J.-F."/>
            <person name="Goodwin L."/>
            <person name="Pitluck S."/>
            <person name="Peters L."/>
            <person name="Teshima H."/>
            <person name="Detter J.C."/>
            <person name="Han C."/>
            <person name="Tapia R."/>
            <person name="Land M."/>
            <person name="Hauser L."/>
            <person name="Kyrpides N."/>
            <person name="Ivanova N."/>
            <person name="Pagani I."/>
            <person name="Kitzmiller T."/>
            <person name="Lynd L."/>
            <person name="Izquierdo J."/>
            <person name="Woyke T."/>
        </authorList>
    </citation>
    <scope>NUCLEOTIDE SEQUENCE [LARGE SCALE GENOMIC DNA]</scope>
    <source>
        <strain evidence="3">DSM 19732 / NBRC 101661 / EBR45</strain>
    </source>
</reference>
<dbReference type="HOGENOM" id="CLU_034545_4_1_9"/>
<dbReference type="STRING" id="720554.Clocl_0435"/>
<accession>G8LSA2</accession>
<dbReference type="RefSeq" id="WP_014253795.1">
    <property type="nucleotide sequence ID" value="NC_016627.1"/>
</dbReference>
<proteinExistence type="predicted"/>
<keyword evidence="3" id="KW-1185">Reference proteome</keyword>
<feature type="domain" description="PPM-type phosphatase" evidence="1">
    <location>
        <begin position="2"/>
        <end position="251"/>
    </location>
</feature>
<dbReference type="PROSITE" id="PS51746">
    <property type="entry name" value="PPM_2"/>
    <property type="match status" value="1"/>
</dbReference>
<dbReference type="Proteomes" id="UP000005435">
    <property type="component" value="Chromosome"/>
</dbReference>
<dbReference type="InterPro" id="IPR001932">
    <property type="entry name" value="PPM-type_phosphatase-like_dom"/>
</dbReference>
<dbReference type="CDD" id="cd00143">
    <property type="entry name" value="PP2Cc"/>
    <property type="match status" value="1"/>
</dbReference>
<evidence type="ECO:0000259" key="1">
    <source>
        <dbReference type="PROSITE" id="PS51746"/>
    </source>
</evidence>
<gene>
    <name evidence="2" type="ordered locus">Clocl_0435</name>
</gene>
<protein>
    <submittedName>
        <fullName evidence="2">Serine/threonine protein phosphatase</fullName>
    </submittedName>
</protein>
<dbReference type="InterPro" id="IPR036457">
    <property type="entry name" value="PPM-type-like_dom_sf"/>
</dbReference>
<evidence type="ECO:0000313" key="2">
    <source>
        <dbReference type="EMBL" id="AEV67163.1"/>
    </source>
</evidence>
<evidence type="ECO:0000313" key="3">
    <source>
        <dbReference type="Proteomes" id="UP000005435"/>
    </source>
</evidence>
<dbReference type="AlphaFoldDB" id="G8LSA2"/>
<dbReference type="eggNOG" id="COG0631">
    <property type="taxonomic scope" value="Bacteria"/>
</dbReference>
<dbReference type="SMART" id="SM00332">
    <property type="entry name" value="PP2Cc"/>
    <property type="match status" value="1"/>
</dbReference>
<organism evidence="2 3">
    <name type="scientific">Acetivibrio clariflavus (strain DSM 19732 / NBRC 101661 / EBR45)</name>
    <name type="common">Clostridium clariflavum</name>
    <dbReference type="NCBI Taxonomy" id="720554"/>
    <lineage>
        <taxon>Bacteria</taxon>
        <taxon>Bacillati</taxon>
        <taxon>Bacillota</taxon>
        <taxon>Clostridia</taxon>
        <taxon>Eubacteriales</taxon>
        <taxon>Oscillospiraceae</taxon>
        <taxon>Acetivibrio</taxon>
    </lineage>
</organism>
<dbReference type="EMBL" id="CP003065">
    <property type="protein sequence ID" value="AEV67163.1"/>
    <property type="molecule type" value="Genomic_DNA"/>
</dbReference>
<dbReference type="SUPFAM" id="SSF81606">
    <property type="entry name" value="PP2C-like"/>
    <property type="match status" value="1"/>
</dbReference>
<name>G8LSA2_ACECE</name>
<dbReference type="OrthoDB" id="9801841at2"/>
<dbReference type="Pfam" id="PF13672">
    <property type="entry name" value="PP2C_2"/>
    <property type="match status" value="1"/>
</dbReference>
<reference evidence="2 3" key="2">
    <citation type="journal article" date="2012" name="Stand. Genomic Sci.">
        <title>Complete Genome Sequence of Clostridium clariflavum DSM 19732.</title>
        <authorList>
            <person name="Izquierdo J.A."/>
            <person name="Goodwin L."/>
            <person name="Davenport K.W."/>
            <person name="Teshima H."/>
            <person name="Bruce D."/>
            <person name="Detter C."/>
            <person name="Tapia R."/>
            <person name="Han S."/>
            <person name="Land M."/>
            <person name="Hauser L."/>
            <person name="Jeffries C.D."/>
            <person name="Han J."/>
            <person name="Pitluck S."/>
            <person name="Nolan M."/>
            <person name="Chen A."/>
            <person name="Huntemann M."/>
            <person name="Mavromatis K."/>
            <person name="Mikhailova N."/>
            <person name="Liolios K."/>
            <person name="Woyke T."/>
            <person name="Lynd L.R."/>
        </authorList>
    </citation>
    <scope>NUCLEOTIDE SEQUENCE [LARGE SCALE GENOMIC DNA]</scope>
    <source>
        <strain evidence="3">DSM 19732 / NBRC 101661 / EBR45</strain>
    </source>
</reference>
<sequence>MVAASTDVGIKKSVNEDSLAVKVYNTPRGKLLFAVLCDGMGGLAKGEVASATVVTAFVDWFTSNLPILSANTIEDSFIRREWERLVITVDEKIKRYGIEHNITLGTTLTSMLMTEERYYICNVGDTRAYEITDKLKQITEDHTIVAREVKLGKLTPDEANNDARKNILLQCIGASENIYPEMFFGETKRNAVYILCSDGFRHEITPKEIFNGLEPDVMREAEQMKRNIEYLINVNKQRLEQDNISVIAIRTF</sequence>
<dbReference type="Gene3D" id="3.60.40.10">
    <property type="entry name" value="PPM-type phosphatase domain"/>
    <property type="match status" value="1"/>
</dbReference>
<dbReference type="SMART" id="SM00331">
    <property type="entry name" value="PP2C_SIG"/>
    <property type="match status" value="1"/>
</dbReference>